<organism evidence="3 4">
    <name type="scientific">Sphingomonas sanguinis</name>
    <dbReference type="NCBI Taxonomy" id="33051"/>
    <lineage>
        <taxon>Bacteria</taxon>
        <taxon>Pseudomonadati</taxon>
        <taxon>Pseudomonadota</taxon>
        <taxon>Alphaproteobacteria</taxon>
        <taxon>Sphingomonadales</taxon>
        <taxon>Sphingomonadaceae</taxon>
        <taxon>Sphingomonas</taxon>
    </lineage>
</organism>
<name>A0ABU5LR54_9SPHN</name>
<dbReference type="Proteomes" id="UP001292182">
    <property type="component" value="Unassembled WGS sequence"/>
</dbReference>
<gene>
    <name evidence="3" type="ORF">N4G62_10130</name>
</gene>
<feature type="chain" id="PRO_5045057516" evidence="1">
    <location>
        <begin position="22"/>
        <end position="152"/>
    </location>
</feature>
<dbReference type="Pfam" id="PF14534">
    <property type="entry name" value="DUF4440"/>
    <property type="match status" value="1"/>
</dbReference>
<dbReference type="EMBL" id="JAOBTW010000009">
    <property type="protein sequence ID" value="MDZ7282382.1"/>
    <property type="molecule type" value="Genomic_DNA"/>
</dbReference>
<proteinExistence type="predicted"/>
<keyword evidence="1" id="KW-0732">Signal</keyword>
<feature type="signal peptide" evidence="1">
    <location>
        <begin position="1"/>
        <end position="21"/>
    </location>
</feature>
<evidence type="ECO:0000259" key="2">
    <source>
        <dbReference type="Pfam" id="PF14534"/>
    </source>
</evidence>
<protein>
    <submittedName>
        <fullName evidence="3">Nuclear transport factor 2 family protein</fullName>
    </submittedName>
</protein>
<evidence type="ECO:0000313" key="4">
    <source>
        <dbReference type="Proteomes" id="UP001292182"/>
    </source>
</evidence>
<dbReference type="RefSeq" id="WP_219018530.1">
    <property type="nucleotide sequence ID" value="NZ_CP079203.1"/>
</dbReference>
<dbReference type="InterPro" id="IPR027843">
    <property type="entry name" value="DUF4440"/>
</dbReference>
<reference evidence="4" key="1">
    <citation type="submission" date="2023-07" db="EMBL/GenBank/DDBJ databases">
        <title>Whole genome sequence analysis of rice epiphytic Sphingomonas sanguinis OsEp_Plm_15B2.</title>
        <authorList>
            <person name="Sahu K.P."/>
            <person name="Asharani P."/>
            <person name="Reddy B."/>
            <person name="Kumar A."/>
        </authorList>
    </citation>
    <scope>NUCLEOTIDE SEQUENCE [LARGE SCALE GENOMIC DNA]</scope>
    <source>
        <strain evidence="4">OsEp_Plm_15B2</strain>
    </source>
</reference>
<accession>A0ABU5LR54</accession>
<comment type="caution">
    <text evidence="3">The sequence shown here is derived from an EMBL/GenBank/DDBJ whole genome shotgun (WGS) entry which is preliminary data.</text>
</comment>
<feature type="domain" description="DUF4440" evidence="2">
    <location>
        <begin position="34"/>
        <end position="138"/>
    </location>
</feature>
<sequence length="152" mass="16618">MIHHPLTGWLCLTAAILPLSAASARPAPQQSTPRALVERFEAARRDFDPATLATTLAPDFVEISPRGEVDPRDKVLGFYDPRLKHPAPPIESDEVTIRSVGDTALVTQRLSFTLPGATSRRSVRVLYVARRVGGGWQLLSAQYTPIPPELAK</sequence>
<evidence type="ECO:0000313" key="3">
    <source>
        <dbReference type="EMBL" id="MDZ7282382.1"/>
    </source>
</evidence>
<keyword evidence="4" id="KW-1185">Reference proteome</keyword>
<evidence type="ECO:0000256" key="1">
    <source>
        <dbReference type="SAM" id="SignalP"/>
    </source>
</evidence>